<name>A0ABR0L824_9PEZI</name>
<evidence type="ECO:0000313" key="2">
    <source>
        <dbReference type="Proteomes" id="UP001308179"/>
    </source>
</evidence>
<gene>
    <name evidence="1" type="ORF">LTR32_003226</name>
</gene>
<organism evidence="1 2">
    <name type="scientific">Rachicladosporium monterosium</name>
    <dbReference type="NCBI Taxonomy" id="1507873"/>
    <lineage>
        <taxon>Eukaryota</taxon>
        <taxon>Fungi</taxon>
        <taxon>Dikarya</taxon>
        <taxon>Ascomycota</taxon>
        <taxon>Pezizomycotina</taxon>
        <taxon>Dothideomycetes</taxon>
        <taxon>Dothideomycetidae</taxon>
        <taxon>Cladosporiales</taxon>
        <taxon>Cladosporiaceae</taxon>
        <taxon>Rachicladosporium</taxon>
    </lineage>
</organism>
<evidence type="ECO:0000313" key="1">
    <source>
        <dbReference type="EMBL" id="KAK5144942.1"/>
    </source>
</evidence>
<comment type="caution">
    <text evidence="1">The sequence shown here is derived from an EMBL/GenBank/DDBJ whole genome shotgun (WGS) entry which is preliminary data.</text>
</comment>
<sequence length="106" mass="11763">MTHPQGWIKLNRLADAKQCEAAAEDTLHAGIKSTPKCEEVMRLVLKDHGSELEKHVNLLKRPDYLSDLLPARRHGVILTFSMSLCKAATRILPQAVPLGIDVGDIR</sequence>
<proteinExistence type="predicted"/>
<dbReference type="EMBL" id="JAVRRR010000186">
    <property type="protein sequence ID" value="KAK5144942.1"/>
    <property type="molecule type" value="Genomic_DNA"/>
</dbReference>
<reference evidence="1 2" key="1">
    <citation type="submission" date="2023-08" db="EMBL/GenBank/DDBJ databases">
        <title>Black Yeasts Isolated from many extreme environments.</title>
        <authorList>
            <person name="Coleine C."/>
            <person name="Stajich J.E."/>
            <person name="Selbmann L."/>
        </authorList>
    </citation>
    <scope>NUCLEOTIDE SEQUENCE [LARGE SCALE GENOMIC DNA]</scope>
    <source>
        <strain evidence="1 2">CCFEE 5386</strain>
    </source>
</reference>
<protein>
    <submittedName>
        <fullName evidence="1">Uncharacterized protein</fullName>
    </submittedName>
</protein>
<dbReference type="Proteomes" id="UP001308179">
    <property type="component" value="Unassembled WGS sequence"/>
</dbReference>
<accession>A0ABR0L824</accession>
<keyword evidence="2" id="KW-1185">Reference proteome</keyword>